<proteinExistence type="predicted"/>
<accession>A0ACB8Y521</accession>
<keyword evidence="2" id="KW-1185">Reference proteome</keyword>
<name>A0ACB8Y521_9ASTR</name>
<reference evidence="2" key="1">
    <citation type="journal article" date="2022" name="Mol. Ecol. Resour.">
        <title>The genomes of chicory, endive, great burdock and yacon provide insights into Asteraceae palaeo-polyploidization history and plant inulin production.</title>
        <authorList>
            <person name="Fan W."/>
            <person name="Wang S."/>
            <person name="Wang H."/>
            <person name="Wang A."/>
            <person name="Jiang F."/>
            <person name="Liu H."/>
            <person name="Zhao H."/>
            <person name="Xu D."/>
            <person name="Zhang Y."/>
        </authorList>
    </citation>
    <scope>NUCLEOTIDE SEQUENCE [LARGE SCALE GENOMIC DNA]</scope>
    <source>
        <strain evidence="2">cv. Yunnan</strain>
    </source>
</reference>
<comment type="caution">
    <text evidence="1">The sequence shown here is derived from an EMBL/GenBank/DDBJ whole genome shotgun (WGS) entry which is preliminary data.</text>
</comment>
<organism evidence="1 2">
    <name type="scientific">Smallanthus sonchifolius</name>
    <dbReference type="NCBI Taxonomy" id="185202"/>
    <lineage>
        <taxon>Eukaryota</taxon>
        <taxon>Viridiplantae</taxon>
        <taxon>Streptophyta</taxon>
        <taxon>Embryophyta</taxon>
        <taxon>Tracheophyta</taxon>
        <taxon>Spermatophyta</taxon>
        <taxon>Magnoliopsida</taxon>
        <taxon>eudicotyledons</taxon>
        <taxon>Gunneridae</taxon>
        <taxon>Pentapetalae</taxon>
        <taxon>asterids</taxon>
        <taxon>campanulids</taxon>
        <taxon>Asterales</taxon>
        <taxon>Asteraceae</taxon>
        <taxon>Asteroideae</taxon>
        <taxon>Heliantheae alliance</taxon>
        <taxon>Millerieae</taxon>
        <taxon>Smallanthus</taxon>
    </lineage>
</organism>
<dbReference type="Proteomes" id="UP001056120">
    <property type="component" value="Linkage Group LG29"/>
</dbReference>
<reference evidence="1 2" key="2">
    <citation type="journal article" date="2022" name="Mol. Ecol. Resour.">
        <title>The genomes of chicory, endive, great burdock and yacon provide insights into Asteraceae paleo-polyploidization history and plant inulin production.</title>
        <authorList>
            <person name="Fan W."/>
            <person name="Wang S."/>
            <person name="Wang H."/>
            <person name="Wang A."/>
            <person name="Jiang F."/>
            <person name="Liu H."/>
            <person name="Zhao H."/>
            <person name="Xu D."/>
            <person name="Zhang Y."/>
        </authorList>
    </citation>
    <scope>NUCLEOTIDE SEQUENCE [LARGE SCALE GENOMIC DNA]</scope>
    <source>
        <strain evidence="2">cv. Yunnan</strain>
        <tissue evidence="1">Leaves</tissue>
    </source>
</reference>
<gene>
    <name evidence="1" type="ORF">L1987_86970</name>
</gene>
<evidence type="ECO:0000313" key="1">
    <source>
        <dbReference type="EMBL" id="KAI3677345.1"/>
    </source>
</evidence>
<dbReference type="EMBL" id="CM042046">
    <property type="protein sequence ID" value="KAI3677345.1"/>
    <property type="molecule type" value="Genomic_DNA"/>
</dbReference>
<evidence type="ECO:0000313" key="2">
    <source>
        <dbReference type="Proteomes" id="UP001056120"/>
    </source>
</evidence>
<protein>
    <submittedName>
        <fullName evidence="1">Uncharacterized protein</fullName>
    </submittedName>
</protein>
<sequence length="592" mass="66243">MNFSPSKIFVNKRAAEQQCLHLLQTCNTLINLNQIHSQILKLGLQNNPLVLTKFTQTSSDLNAINYASLILFSPDAKTHLYDTFLYNTVIRAYAQTNQSRVTSVDVYKTMVRNDVIPNKFTYPFVLKACAGVGRLQLGESVHGSVVKFGFDGDVHVLNTMVHMYCCCGGVESARAVFDEMPKWDSVSWSAMIGGYARMGMSTSAVELFREMQLAGVEPDEITVVSVLSACSDLGALELGKWVESYIEREKITKSVELCNALIDMSAKCGDVDKALRLFRSLDGKTIVSWTSVIVGMAMHGRGLEAASLFEEMKSSGVAPDDVTFIGLLSACSHAGLVGEGLKYFDSMTTEFLITPKIEHYGCMVDLFSRAGLVKEALEFVNKMPIDPNPIIWRTLTAACRLHGELNLGETITKQLIENEPLHESNYVLLSNIYGKMSNWEKKNTVRNMMGERGVRKIPGSTMIELDNQIYEFVAGDRTHELYKEIHEMIDEMNKKIKMAGYVPTTSEVLLDIGQEDKEDALNKHSEKLAIAFALLKTPPGTPIRIVKNLRVCGDCHSATKFISKIYQREILVRDRNRFHHFIDGVCSCKDFW</sequence>